<proteinExistence type="predicted"/>
<evidence type="ECO:0000256" key="1">
    <source>
        <dbReference type="ARBA" id="ARBA00022801"/>
    </source>
</evidence>
<keyword evidence="1" id="KW-0378">Hydrolase</keyword>
<dbReference type="SUPFAM" id="SSF63817">
    <property type="entry name" value="Sortase"/>
    <property type="match status" value="1"/>
</dbReference>
<evidence type="ECO:0000313" key="2">
    <source>
        <dbReference type="EMBL" id="BBH91003.1"/>
    </source>
</evidence>
<accession>A0A455SRG7</accession>
<dbReference type="AlphaFoldDB" id="A0A455SRG7"/>
<dbReference type="InterPro" id="IPR023365">
    <property type="entry name" value="Sortase_dom-sf"/>
</dbReference>
<name>A0A455SRG7_9CHLR</name>
<dbReference type="CDD" id="cd05829">
    <property type="entry name" value="Sortase_F"/>
    <property type="match status" value="1"/>
</dbReference>
<gene>
    <name evidence="2" type="ORF">KTC_57540</name>
</gene>
<dbReference type="EMBL" id="AP019376">
    <property type="protein sequence ID" value="BBH91003.1"/>
    <property type="molecule type" value="Genomic_DNA"/>
</dbReference>
<dbReference type="GO" id="GO:0016787">
    <property type="term" value="F:hydrolase activity"/>
    <property type="evidence" value="ECO:0007669"/>
    <property type="project" value="UniProtKB-KW"/>
</dbReference>
<dbReference type="InterPro" id="IPR005754">
    <property type="entry name" value="Sortase"/>
</dbReference>
<dbReference type="Gene3D" id="2.40.260.10">
    <property type="entry name" value="Sortase"/>
    <property type="match status" value="1"/>
</dbReference>
<organism evidence="2">
    <name type="scientific">Thermosporothrix sp. COM3</name>
    <dbReference type="NCBI Taxonomy" id="2490863"/>
    <lineage>
        <taxon>Bacteria</taxon>
        <taxon>Bacillati</taxon>
        <taxon>Chloroflexota</taxon>
        <taxon>Ktedonobacteria</taxon>
        <taxon>Ktedonobacterales</taxon>
        <taxon>Thermosporotrichaceae</taxon>
        <taxon>Thermosporothrix</taxon>
    </lineage>
</organism>
<dbReference type="InterPro" id="IPR042001">
    <property type="entry name" value="Sortase_F"/>
</dbReference>
<sequence length="197" mass="21272">MKKALFFGLLLLLVVGGILAYNVRQGSGQAAPEAYSSKPAPWQPARLQIPRLQIDAPVLGVGATASGKMDAPTSQAINSPYWTSVFWYTLGVSPGQQGNAVIAGHVDKTGGDPAIFWNLKVLQPGDELQVQLGDASIVRFVVERLESYPAETTDAEVMRQVFGPTTERRLNLITCSGAWTEHGYDQRLVAFTRLASA</sequence>
<dbReference type="Pfam" id="PF04203">
    <property type="entry name" value="Sortase"/>
    <property type="match status" value="1"/>
</dbReference>
<reference evidence="2" key="1">
    <citation type="submission" date="2018-12" db="EMBL/GenBank/DDBJ databases">
        <title>Novel natural products biosynthetic potential of the class Ktedonobacteria.</title>
        <authorList>
            <person name="Zheng Y."/>
            <person name="Saitou A."/>
            <person name="Wang C.M."/>
            <person name="Toyoda A."/>
            <person name="Minakuchi Y."/>
            <person name="Sekiguchi Y."/>
            <person name="Ueda K."/>
            <person name="Takano H."/>
            <person name="Sakai Y."/>
            <person name="Yokota A."/>
            <person name="Yabe S."/>
        </authorList>
    </citation>
    <scope>NUCLEOTIDE SEQUENCE</scope>
    <source>
        <strain evidence="2">COM3</strain>
    </source>
</reference>
<protein>
    <submittedName>
        <fullName evidence="2">Class F sortase</fullName>
    </submittedName>
</protein>